<feature type="domain" description="Phosphodiester glycosidase" evidence="3">
    <location>
        <begin position="317"/>
        <end position="488"/>
    </location>
</feature>
<dbReference type="PANTHER" id="PTHR40446">
    <property type="entry name" value="N-ACETYLGLUCOSAMINE-1-PHOSPHODIESTER ALPHA-N-ACETYLGLUCOSAMINIDASE"/>
    <property type="match status" value="1"/>
</dbReference>
<name>A0A5D6VUP4_9FIRM</name>
<sequence length="491" mass="52453">MELKRKILTAVVAAAFSLQTVAVASAADLTAVRYHSGDEHDRVVFDLSSMPNYTVKPSADGREITFDFHDVTERNLAKKSFHSRRIESVNYSLASGHVLVKVRFKEGLTYKVGKLDNPARVYVDILPKNAPKKPAPSSGQGKTKPAAGGNGNILPLSFDGLYTEMAAPGIAKRQYIYWDDAGKVTAYFVEADKDLYTIKPVLAKGQVPGLQRTSGMSDMTDAVAAVNATYFAGNGDMIGIVKVDGVVAGTTYFTRSAIGIMPDGTPFFGKLSYSGMVTLGDVTQPVSGVDAERGANNLIVYNKWYGSRTRTNEYGKEYTVQNGRITHIQTGNSIIPKDGYVISVHGTAADAFEGAQVGDRAVVKEDLGTKWNQAAQIMGAGPRLVANGQVNVTAGEEEFPGDIRYGRAPRSAVAVLKNGNYLFGVVDGRQASSHGLTLTDWAKLLVKMGARDAINLDGGGSSELVVGGVVQNSPSDGSERYVGSALILQHK</sequence>
<evidence type="ECO:0000313" key="4">
    <source>
        <dbReference type="EMBL" id="TYZ19396.1"/>
    </source>
</evidence>
<organism evidence="4 5">
    <name type="scientific">Selenomonas ruminis</name>
    <dbReference type="NCBI Taxonomy" id="2593411"/>
    <lineage>
        <taxon>Bacteria</taxon>
        <taxon>Bacillati</taxon>
        <taxon>Bacillota</taxon>
        <taxon>Negativicutes</taxon>
        <taxon>Selenomonadales</taxon>
        <taxon>Selenomonadaceae</taxon>
        <taxon>Selenomonas</taxon>
    </lineage>
</organism>
<keyword evidence="2" id="KW-0732">Signal</keyword>
<proteinExistence type="predicted"/>
<evidence type="ECO:0000259" key="3">
    <source>
        <dbReference type="Pfam" id="PF09992"/>
    </source>
</evidence>
<dbReference type="Pfam" id="PF09992">
    <property type="entry name" value="NAGPA"/>
    <property type="match status" value="1"/>
</dbReference>
<evidence type="ECO:0000256" key="2">
    <source>
        <dbReference type="SAM" id="SignalP"/>
    </source>
</evidence>
<keyword evidence="4" id="KW-0326">Glycosidase</keyword>
<dbReference type="AlphaFoldDB" id="A0A5D6VUP4"/>
<evidence type="ECO:0000313" key="5">
    <source>
        <dbReference type="Proteomes" id="UP000323646"/>
    </source>
</evidence>
<gene>
    <name evidence="4" type="ORF">FZ040_13490</name>
</gene>
<evidence type="ECO:0000256" key="1">
    <source>
        <dbReference type="SAM" id="MobiDB-lite"/>
    </source>
</evidence>
<reference evidence="4 5" key="1">
    <citation type="submission" date="2019-08" db="EMBL/GenBank/DDBJ databases">
        <title>Selenomonas sp. mPRGC5 and Selenomonas sp. mPRGC8 isolated from ruminal fluid of dairy goat (Capra hircus).</title>
        <authorList>
            <person name="Poothong S."/>
            <person name="Nuengjamnong C."/>
            <person name="Tanasupawat S."/>
        </authorList>
    </citation>
    <scope>NUCLEOTIDE SEQUENCE [LARGE SCALE GENOMIC DNA]</scope>
    <source>
        <strain evidence="5">mPRGC5</strain>
    </source>
</reference>
<feature type="signal peptide" evidence="2">
    <location>
        <begin position="1"/>
        <end position="26"/>
    </location>
</feature>
<dbReference type="GO" id="GO:0016798">
    <property type="term" value="F:hydrolase activity, acting on glycosyl bonds"/>
    <property type="evidence" value="ECO:0007669"/>
    <property type="project" value="UniProtKB-KW"/>
</dbReference>
<protein>
    <submittedName>
        <fullName evidence="4">Phosphodiester glycosidase family protein</fullName>
    </submittedName>
</protein>
<dbReference type="PANTHER" id="PTHR40446:SF2">
    <property type="entry name" value="N-ACETYLGLUCOSAMINE-1-PHOSPHODIESTER ALPHA-N-ACETYLGLUCOSAMINIDASE"/>
    <property type="match status" value="1"/>
</dbReference>
<dbReference type="InterPro" id="IPR018711">
    <property type="entry name" value="NAGPA"/>
</dbReference>
<dbReference type="Gene3D" id="2.60.40.3500">
    <property type="match status" value="1"/>
</dbReference>
<feature type="chain" id="PRO_5022782322" evidence="2">
    <location>
        <begin position="27"/>
        <end position="491"/>
    </location>
</feature>
<comment type="caution">
    <text evidence="4">The sequence shown here is derived from an EMBL/GenBank/DDBJ whole genome shotgun (WGS) entry which is preliminary data.</text>
</comment>
<dbReference type="RefSeq" id="WP_149172488.1">
    <property type="nucleotide sequence ID" value="NZ_VTOY01000024.1"/>
</dbReference>
<dbReference type="EMBL" id="VTOY01000024">
    <property type="protein sequence ID" value="TYZ19396.1"/>
    <property type="molecule type" value="Genomic_DNA"/>
</dbReference>
<keyword evidence="4" id="KW-0378">Hydrolase</keyword>
<feature type="region of interest" description="Disordered" evidence="1">
    <location>
        <begin position="127"/>
        <end position="148"/>
    </location>
</feature>
<accession>A0A5D6VUP4</accession>
<dbReference type="OrthoDB" id="9816453at2"/>
<keyword evidence="5" id="KW-1185">Reference proteome</keyword>
<dbReference type="Proteomes" id="UP000323646">
    <property type="component" value="Unassembled WGS sequence"/>
</dbReference>